<dbReference type="GO" id="GO:0097169">
    <property type="term" value="C:AIM2 inflammasome complex"/>
    <property type="evidence" value="ECO:0007669"/>
    <property type="project" value="TreeGrafter"/>
</dbReference>
<protein>
    <submittedName>
        <fullName evidence="6">Caspase-7</fullName>
    </submittedName>
</protein>
<dbReference type="GO" id="GO:0004197">
    <property type="term" value="F:cysteine-type endopeptidase activity"/>
    <property type="evidence" value="ECO:0007669"/>
    <property type="project" value="InterPro"/>
</dbReference>
<dbReference type="InterPro" id="IPR015917">
    <property type="entry name" value="Pept_C14A"/>
</dbReference>
<comment type="caution">
    <text evidence="6">The sequence shown here is derived from an EMBL/GenBank/DDBJ whole genome shotgun (WGS) entry which is preliminary data.</text>
</comment>
<sequence length="431" mass="49422">MATRPSSEMRQRHLKLLNALADYFDPKLNQQDYDKLMNSCRAFLSPMAVKNSPKLLDALQNLEKKGTIAVGKYEELKKIVKELDVTLVDIINEAEEDITSLKQQAAASVSVPQLKDDAGPPSSHVTNLNVPSMSAQSGLQHQSVGSTDMPSSPKRRRDDTKDDYTYKDDNKRGLLVILNFTQKRAGTQSDEDELKKFFEGSLHWEVDIRQDLTYTKLDRYLNGLQERLGDRSYASKFYCLMVAIMSHGTEDGIYPHDSKKEVKERQVYEYDRIFNAFKNDEIKAFAGKPKVFLVQACRGSQTQREVTQDDHEPMEDETTELPRVPAAVRIAIPVDADMLIMWATTPGFKAFRDVFSGSHFLQEVVDQFKQNYGTDHVETMLMKVRHTFARTDKYRREGQAENEEGKWVANVQMPCSWTTLTKMLYLTQYRI</sequence>
<dbReference type="PANTHER" id="PTHR47901:SF3">
    <property type="entry name" value="CASPASE-1"/>
    <property type="match status" value="1"/>
</dbReference>
<dbReference type="PROSITE" id="PS50207">
    <property type="entry name" value="CASPASE_P10"/>
    <property type="match status" value="1"/>
</dbReference>
<feature type="region of interest" description="Disordered" evidence="3">
    <location>
        <begin position="111"/>
        <end position="166"/>
    </location>
</feature>
<keyword evidence="7" id="KW-1185">Reference proteome</keyword>
<evidence type="ECO:0000313" key="7">
    <source>
        <dbReference type="Proteomes" id="UP000242188"/>
    </source>
</evidence>
<feature type="compositionally biased region" description="Basic and acidic residues" evidence="3">
    <location>
        <begin position="156"/>
        <end position="166"/>
    </location>
</feature>
<accession>A0A210PWC2</accession>
<dbReference type="SUPFAM" id="SSF52129">
    <property type="entry name" value="Caspase-like"/>
    <property type="match status" value="1"/>
</dbReference>
<feature type="compositionally biased region" description="Polar residues" evidence="3">
    <location>
        <begin position="123"/>
        <end position="150"/>
    </location>
</feature>
<dbReference type="InterPro" id="IPR033139">
    <property type="entry name" value="Caspase_cys_AS"/>
</dbReference>
<evidence type="ECO:0000259" key="4">
    <source>
        <dbReference type="PROSITE" id="PS50207"/>
    </source>
</evidence>
<evidence type="ECO:0000256" key="3">
    <source>
        <dbReference type="SAM" id="MobiDB-lite"/>
    </source>
</evidence>
<reference evidence="6 7" key="1">
    <citation type="journal article" date="2017" name="Nat. Ecol. Evol.">
        <title>Scallop genome provides insights into evolution of bilaterian karyotype and development.</title>
        <authorList>
            <person name="Wang S."/>
            <person name="Zhang J."/>
            <person name="Jiao W."/>
            <person name="Li J."/>
            <person name="Xun X."/>
            <person name="Sun Y."/>
            <person name="Guo X."/>
            <person name="Huan P."/>
            <person name="Dong B."/>
            <person name="Zhang L."/>
            <person name="Hu X."/>
            <person name="Sun X."/>
            <person name="Wang J."/>
            <person name="Zhao C."/>
            <person name="Wang Y."/>
            <person name="Wang D."/>
            <person name="Huang X."/>
            <person name="Wang R."/>
            <person name="Lv J."/>
            <person name="Li Y."/>
            <person name="Zhang Z."/>
            <person name="Liu B."/>
            <person name="Lu W."/>
            <person name="Hui Y."/>
            <person name="Liang J."/>
            <person name="Zhou Z."/>
            <person name="Hou R."/>
            <person name="Li X."/>
            <person name="Liu Y."/>
            <person name="Li H."/>
            <person name="Ning X."/>
            <person name="Lin Y."/>
            <person name="Zhao L."/>
            <person name="Xing Q."/>
            <person name="Dou J."/>
            <person name="Li Y."/>
            <person name="Mao J."/>
            <person name="Guo H."/>
            <person name="Dou H."/>
            <person name="Li T."/>
            <person name="Mu C."/>
            <person name="Jiang W."/>
            <person name="Fu Q."/>
            <person name="Fu X."/>
            <person name="Miao Y."/>
            <person name="Liu J."/>
            <person name="Yu Q."/>
            <person name="Li R."/>
            <person name="Liao H."/>
            <person name="Li X."/>
            <person name="Kong Y."/>
            <person name="Jiang Z."/>
            <person name="Chourrout D."/>
            <person name="Li R."/>
            <person name="Bao Z."/>
        </authorList>
    </citation>
    <scope>NUCLEOTIDE SEQUENCE [LARGE SCALE GENOMIC DNA]</scope>
    <source>
        <strain evidence="6 7">PY_sf001</strain>
    </source>
</reference>
<dbReference type="SMART" id="SM00115">
    <property type="entry name" value="CASc"/>
    <property type="match status" value="1"/>
</dbReference>
<evidence type="ECO:0000259" key="5">
    <source>
        <dbReference type="PROSITE" id="PS50208"/>
    </source>
</evidence>
<dbReference type="GO" id="GO:0072559">
    <property type="term" value="C:NLRP3 inflammasome complex"/>
    <property type="evidence" value="ECO:0007669"/>
    <property type="project" value="TreeGrafter"/>
</dbReference>
<dbReference type="Proteomes" id="UP000242188">
    <property type="component" value="Unassembled WGS sequence"/>
</dbReference>
<dbReference type="PANTHER" id="PTHR47901">
    <property type="entry name" value="CASPASE RECRUITMENT DOMAIN-CONTAINING PROTEIN 18"/>
    <property type="match status" value="1"/>
</dbReference>
<dbReference type="Gene3D" id="1.10.533.10">
    <property type="entry name" value="Death Domain, Fas"/>
    <property type="match status" value="1"/>
</dbReference>
<dbReference type="EMBL" id="NEDP02005446">
    <property type="protein sequence ID" value="OWF40773.1"/>
    <property type="molecule type" value="Genomic_DNA"/>
</dbReference>
<dbReference type="InterPro" id="IPR029030">
    <property type="entry name" value="Caspase-like_dom_sf"/>
</dbReference>
<evidence type="ECO:0000256" key="1">
    <source>
        <dbReference type="ARBA" id="ARBA00010134"/>
    </source>
</evidence>
<evidence type="ECO:0000256" key="2">
    <source>
        <dbReference type="RuleBase" id="RU003971"/>
    </source>
</evidence>
<dbReference type="InterPro" id="IPR002138">
    <property type="entry name" value="Pept_C14_p10"/>
</dbReference>
<dbReference type="GO" id="GO:0006508">
    <property type="term" value="P:proteolysis"/>
    <property type="evidence" value="ECO:0007669"/>
    <property type="project" value="InterPro"/>
</dbReference>
<dbReference type="Pfam" id="PF00656">
    <property type="entry name" value="Peptidase_C14"/>
    <property type="match status" value="1"/>
</dbReference>
<feature type="domain" description="Caspase family p10" evidence="4">
    <location>
        <begin position="328"/>
        <end position="428"/>
    </location>
</feature>
<dbReference type="InterPro" id="IPR002398">
    <property type="entry name" value="Pept_C14"/>
</dbReference>
<dbReference type="PROSITE" id="PS01122">
    <property type="entry name" value="CASPASE_CYS"/>
    <property type="match status" value="1"/>
</dbReference>
<name>A0A210PWC2_MIZYE</name>
<evidence type="ECO:0000313" key="6">
    <source>
        <dbReference type="EMBL" id="OWF40773.1"/>
    </source>
</evidence>
<dbReference type="PROSITE" id="PS50208">
    <property type="entry name" value="CASPASE_P20"/>
    <property type="match status" value="1"/>
</dbReference>
<dbReference type="InterPro" id="IPR011600">
    <property type="entry name" value="Pept_C14_caspase"/>
</dbReference>
<dbReference type="AlphaFoldDB" id="A0A210PWC2"/>
<organism evidence="6 7">
    <name type="scientific">Mizuhopecten yessoensis</name>
    <name type="common">Japanese scallop</name>
    <name type="synonym">Patinopecten yessoensis</name>
    <dbReference type="NCBI Taxonomy" id="6573"/>
    <lineage>
        <taxon>Eukaryota</taxon>
        <taxon>Metazoa</taxon>
        <taxon>Spiralia</taxon>
        <taxon>Lophotrochozoa</taxon>
        <taxon>Mollusca</taxon>
        <taxon>Bivalvia</taxon>
        <taxon>Autobranchia</taxon>
        <taxon>Pteriomorphia</taxon>
        <taxon>Pectinida</taxon>
        <taxon>Pectinoidea</taxon>
        <taxon>Pectinidae</taxon>
        <taxon>Mizuhopecten</taxon>
    </lineage>
</organism>
<dbReference type="PRINTS" id="PR00376">
    <property type="entry name" value="IL1BCENZYME"/>
</dbReference>
<comment type="similarity">
    <text evidence="1 2">Belongs to the peptidase C14A family.</text>
</comment>
<dbReference type="InterPro" id="IPR001309">
    <property type="entry name" value="Pept_C14_p20"/>
</dbReference>
<dbReference type="STRING" id="6573.A0A210PWC2"/>
<gene>
    <name evidence="6" type="ORF">KP79_PYT19151</name>
</gene>
<dbReference type="Gene3D" id="3.40.50.1460">
    <property type="match status" value="1"/>
</dbReference>
<proteinExistence type="inferred from homology"/>
<dbReference type="InterPro" id="IPR011029">
    <property type="entry name" value="DEATH-like_dom_sf"/>
</dbReference>
<dbReference type="OrthoDB" id="10036020at2759"/>
<feature type="domain" description="Caspase family p20" evidence="5">
    <location>
        <begin position="184"/>
        <end position="301"/>
    </location>
</feature>
<dbReference type="GO" id="GO:0072557">
    <property type="term" value="C:IPAF inflammasome complex"/>
    <property type="evidence" value="ECO:0007669"/>
    <property type="project" value="TreeGrafter"/>
</dbReference>